<gene>
    <name evidence="1" type="ORF">L248_2019</name>
</gene>
<evidence type="ECO:0000313" key="2">
    <source>
        <dbReference type="Proteomes" id="UP000030647"/>
    </source>
</evidence>
<dbReference type="eggNOG" id="COG4912">
    <property type="taxonomic scope" value="Bacteria"/>
</dbReference>
<dbReference type="EMBL" id="KI271584">
    <property type="protein sequence ID" value="ERL65943.1"/>
    <property type="molecule type" value="Genomic_DNA"/>
</dbReference>
<evidence type="ECO:0000313" key="1">
    <source>
        <dbReference type="EMBL" id="ERL65943.1"/>
    </source>
</evidence>
<dbReference type="AlphaFoldDB" id="U4TVS4"/>
<dbReference type="OrthoDB" id="9775346at2"/>
<dbReference type="HOGENOM" id="CLU_079880_3_0_9"/>
<name>U4TVS4_9LACO</name>
<accession>U4TVS4</accession>
<dbReference type="InterPro" id="IPR014825">
    <property type="entry name" value="DNA_alkylation"/>
</dbReference>
<sequence>MRRVAITLQLLQKDRVDTCLLTQAIVYDVATDEFFIQKAIGWALRDYSKYNPAWVAAFIADHRLSPLAVKEGSKFLVISHPQKG</sequence>
<dbReference type="Gene3D" id="1.25.40.290">
    <property type="entry name" value="ARM repeat domains"/>
    <property type="match status" value="1"/>
</dbReference>
<dbReference type="InterPro" id="IPR016024">
    <property type="entry name" value="ARM-type_fold"/>
</dbReference>
<dbReference type="Proteomes" id="UP000030647">
    <property type="component" value="Unassembled WGS sequence"/>
</dbReference>
<dbReference type="STRING" id="1231336.L248_2019"/>
<proteinExistence type="predicted"/>
<protein>
    <submittedName>
        <fullName evidence="1">DNA glycosylase</fullName>
    </submittedName>
</protein>
<reference evidence="2" key="1">
    <citation type="journal article" date="2013" name="Genome Announc.">
        <title>Whole-Genome Sequencing of Lactobacillus shenzhenensis Strain LY-73T.</title>
        <authorList>
            <person name="Lin Z."/>
            <person name="Liu Z."/>
            <person name="Yang R."/>
            <person name="Zou Y."/>
            <person name="Wan D."/>
            <person name="Chen J."/>
            <person name="Guo M."/>
            <person name="Zhao J."/>
            <person name="Fang C."/>
            <person name="Yang R."/>
            <person name="Liu F."/>
        </authorList>
    </citation>
    <scope>NUCLEOTIDE SEQUENCE [LARGE SCALE GENOMIC DNA]</scope>
    <source>
        <strain evidence="2">LY-73</strain>
    </source>
</reference>
<organism evidence="1 2">
    <name type="scientific">Schleiferilactobacillus shenzhenensis LY-73</name>
    <dbReference type="NCBI Taxonomy" id="1231336"/>
    <lineage>
        <taxon>Bacteria</taxon>
        <taxon>Bacillati</taxon>
        <taxon>Bacillota</taxon>
        <taxon>Bacilli</taxon>
        <taxon>Lactobacillales</taxon>
        <taxon>Lactobacillaceae</taxon>
        <taxon>Schleiferilactobacillus</taxon>
    </lineage>
</organism>
<dbReference type="SUPFAM" id="SSF48371">
    <property type="entry name" value="ARM repeat"/>
    <property type="match status" value="1"/>
</dbReference>
<keyword evidence="2" id="KW-1185">Reference proteome</keyword>
<dbReference type="Pfam" id="PF08713">
    <property type="entry name" value="DNA_alkylation"/>
    <property type="match status" value="1"/>
</dbReference>